<keyword evidence="1 3" id="KW-0597">Phosphoprotein</keyword>
<keyword evidence="7" id="KW-1185">Reference proteome</keyword>
<dbReference type="PROSITE" id="PS50110">
    <property type="entry name" value="RESPONSE_REGULATORY"/>
    <property type="match status" value="1"/>
</dbReference>
<accession>Q3IV31</accession>
<dbReference type="SMART" id="SM00421">
    <property type="entry name" value="HTH_LUXR"/>
    <property type="match status" value="1"/>
</dbReference>
<dbReference type="PANTHER" id="PTHR45566">
    <property type="entry name" value="HTH-TYPE TRANSCRIPTIONAL REGULATOR YHJB-RELATED"/>
    <property type="match status" value="1"/>
</dbReference>
<keyword evidence="6" id="KW-0614">Plasmid</keyword>
<organism evidence="6 7">
    <name type="scientific">Cereibacter sphaeroides (strain ATCC 17023 / DSM 158 / JCM 6121 / CCUG 31486 / LMG 2827 / NBRC 12203 / NCIMB 8253 / ATH 2.4.1.)</name>
    <name type="common">Rhodobacter sphaeroides</name>
    <dbReference type="NCBI Taxonomy" id="272943"/>
    <lineage>
        <taxon>Bacteria</taxon>
        <taxon>Pseudomonadati</taxon>
        <taxon>Pseudomonadota</taxon>
        <taxon>Alphaproteobacteria</taxon>
        <taxon>Rhodobacterales</taxon>
        <taxon>Paracoccaceae</taxon>
        <taxon>Cereibacter</taxon>
    </lineage>
</organism>
<gene>
    <name evidence="6" type="primary">flcA</name>
    <name evidence="6" type="ORF">RSP_4131</name>
</gene>
<dbReference type="InterPro" id="IPR000792">
    <property type="entry name" value="Tscrpt_reg_LuxR_C"/>
</dbReference>
<dbReference type="CDD" id="cd17535">
    <property type="entry name" value="REC_NarL-like"/>
    <property type="match status" value="1"/>
</dbReference>
<dbReference type="InterPro" id="IPR001789">
    <property type="entry name" value="Sig_transdc_resp-reg_receiver"/>
</dbReference>
<evidence type="ECO:0000256" key="2">
    <source>
        <dbReference type="ARBA" id="ARBA00023125"/>
    </source>
</evidence>
<dbReference type="Gene3D" id="3.40.50.2300">
    <property type="match status" value="1"/>
</dbReference>
<dbReference type="SMART" id="SM00448">
    <property type="entry name" value="REC"/>
    <property type="match status" value="1"/>
</dbReference>
<dbReference type="GO" id="GO:0003677">
    <property type="term" value="F:DNA binding"/>
    <property type="evidence" value="ECO:0007669"/>
    <property type="project" value="UniProtKB-KW"/>
</dbReference>
<evidence type="ECO:0000313" key="7">
    <source>
        <dbReference type="Proteomes" id="UP000002703"/>
    </source>
</evidence>
<dbReference type="PANTHER" id="PTHR45566:SF1">
    <property type="entry name" value="HTH-TYPE TRANSCRIPTIONAL REGULATOR YHJB-RELATED"/>
    <property type="match status" value="1"/>
</dbReference>
<dbReference type="InterPro" id="IPR051015">
    <property type="entry name" value="EvgA-like"/>
</dbReference>
<sequence length="205" mass="22085">MSLLVAGDHELLRDAISEILRREGGFSVEVTGSREGVLKQIEERGGFDVILLDLQMPGMSGLDSLREVATSNANGAVAILAGELTRDVVMSAFKAGARGYIPKTLPLRALPIALRLIASGESYVPAWLTNGGGTTQADGPSFDLLPEELQILEEVSDGRTNKQIAFTLNVTEGAIKMKMRAICMKLGAKNRTHAVVIARQHMMLR</sequence>
<evidence type="ECO:0000256" key="3">
    <source>
        <dbReference type="PROSITE-ProRule" id="PRU00169"/>
    </source>
</evidence>
<evidence type="ECO:0000259" key="5">
    <source>
        <dbReference type="PROSITE" id="PS50110"/>
    </source>
</evidence>
<dbReference type="Pfam" id="PF00072">
    <property type="entry name" value="Response_reg"/>
    <property type="match status" value="1"/>
</dbReference>
<geneLocation type="plasmid" evidence="7">
    <name>pRS241c</name>
</geneLocation>
<evidence type="ECO:0000256" key="1">
    <source>
        <dbReference type="ARBA" id="ARBA00022553"/>
    </source>
</evidence>
<dbReference type="SUPFAM" id="SSF46894">
    <property type="entry name" value="C-terminal effector domain of the bipartite response regulators"/>
    <property type="match status" value="1"/>
</dbReference>
<name>Q3IV31_CERS4</name>
<keyword evidence="2" id="KW-0238">DNA-binding</keyword>
<dbReference type="CDD" id="cd06170">
    <property type="entry name" value="LuxR_C_like"/>
    <property type="match status" value="1"/>
</dbReference>
<dbReference type="OrthoDB" id="3679796at2"/>
<dbReference type="PROSITE" id="PS50043">
    <property type="entry name" value="HTH_LUXR_2"/>
    <property type="match status" value="1"/>
</dbReference>
<dbReference type="Proteomes" id="UP000002703">
    <property type="component" value="Plasmid C"/>
</dbReference>
<dbReference type="InterPro" id="IPR011006">
    <property type="entry name" value="CheY-like_superfamily"/>
</dbReference>
<dbReference type="PATRIC" id="fig|272943.9.peg.194"/>
<dbReference type="EMBL" id="CP000146">
    <property type="protein sequence ID" value="ABA81603.2"/>
    <property type="molecule type" value="Genomic_DNA"/>
</dbReference>
<evidence type="ECO:0000259" key="4">
    <source>
        <dbReference type="PROSITE" id="PS50043"/>
    </source>
</evidence>
<dbReference type="InterPro" id="IPR016032">
    <property type="entry name" value="Sig_transdc_resp-reg_C-effctor"/>
</dbReference>
<dbReference type="EnsemblBacteria" id="ABA81603">
    <property type="protein sequence ID" value="ABA81603"/>
    <property type="gene ID" value="RSP_4131"/>
</dbReference>
<proteinExistence type="predicted"/>
<dbReference type="InterPro" id="IPR058245">
    <property type="entry name" value="NreC/VraR/RcsB-like_REC"/>
</dbReference>
<protein>
    <submittedName>
        <fullName evidence="6">Two component transcriptional regulator, LuxR family</fullName>
    </submittedName>
</protein>
<dbReference type="AlphaFoldDB" id="Q3IV31"/>
<dbReference type="SUPFAM" id="SSF52172">
    <property type="entry name" value="CheY-like"/>
    <property type="match status" value="1"/>
</dbReference>
<dbReference type="Pfam" id="PF00196">
    <property type="entry name" value="GerE"/>
    <property type="match status" value="1"/>
</dbReference>
<feature type="domain" description="HTH luxR-type" evidence="4">
    <location>
        <begin position="137"/>
        <end position="202"/>
    </location>
</feature>
<feature type="modified residue" description="4-aspartylphosphate" evidence="3">
    <location>
        <position position="53"/>
    </location>
</feature>
<dbReference type="GO" id="GO:0006355">
    <property type="term" value="P:regulation of DNA-templated transcription"/>
    <property type="evidence" value="ECO:0007669"/>
    <property type="project" value="InterPro"/>
</dbReference>
<feature type="domain" description="Response regulatory" evidence="5">
    <location>
        <begin position="2"/>
        <end position="118"/>
    </location>
</feature>
<dbReference type="GO" id="GO:0000160">
    <property type="term" value="P:phosphorelay signal transduction system"/>
    <property type="evidence" value="ECO:0007669"/>
    <property type="project" value="InterPro"/>
</dbReference>
<evidence type="ECO:0000313" key="6">
    <source>
        <dbReference type="EMBL" id="ABA81603.2"/>
    </source>
</evidence>
<reference evidence="7" key="1">
    <citation type="submission" date="2005-09" db="EMBL/GenBank/DDBJ databases">
        <title>Complete sequence of plasmid C of Rhodobacter sphaeroides 2.4.1.</title>
        <authorList>
            <person name="Copeland A."/>
            <person name="Lucas S."/>
            <person name="Lapidus A."/>
            <person name="Barry K."/>
            <person name="Detter J.C."/>
            <person name="Glavina T."/>
            <person name="Hammon N."/>
            <person name="Israni S."/>
            <person name="Pitluck S."/>
            <person name="Richardson P."/>
            <person name="Mackenzie C."/>
            <person name="Choudhary M."/>
            <person name="Larimer F."/>
            <person name="Hauser L.J."/>
            <person name="Land M."/>
            <person name="Donohue T.J."/>
            <person name="Kaplan S."/>
        </authorList>
    </citation>
    <scope>NUCLEOTIDE SEQUENCE [LARGE SCALE GENOMIC DNA]</scope>
    <source>
        <strain evidence="7">ATCC 17023 / DSM 158 / JCM 6121 / CCUG 31486 / LMG 2827 / NBRC 12203 / NCIMB 8253 / ATH 2.4.1.</strain>
        <plasmid evidence="7">pRS241c</plasmid>
    </source>
</reference>
<dbReference type="KEGG" id="rsp:RSP_4131"/>
<dbReference type="RefSeq" id="WP_017140493.1">
    <property type="nucleotide sequence ID" value="NZ_AKBU01000005.1"/>
</dbReference>